<evidence type="ECO:0000256" key="3">
    <source>
        <dbReference type="ARBA" id="ARBA00022989"/>
    </source>
</evidence>
<keyword evidence="7" id="KW-1185">Reference proteome</keyword>
<keyword evidence="4 5" id="KW-0472">Membrane</keyword>
<dbReference type="NCBIfam" id="TIGR02840">
    <property type="entry name" value="spore_YtaF"/>
    <property type="match status" value="1"/>
</dbReference>
<reference evidence="6 7" key="1">
    <citation type="submission" date="2022-09" db="EMBL/GenBank/DDBJ databases">
        <authorList>
            <person name="Han X.L."/>
            <person name="Wang Q."/>
            <person name="Lu T."/>
        </authorList>
    </citation>
    <scope>NUCLEOTIDE SEQUENCE [LARGE SCALE GENOMIC DNA]</scope>
    <source>
        <strain evidence="6 7">WQ 127069</strain>
    </source>
</reference>
<dbReference type="PANTHER" id="PTHR35529:SF2">
    <property type="entry name" value="SPORULATION PROTEIN YTAF-RELATED"/>
    <property type="match status" value="1"/>
</dbReference>
<feature type="transmembrane region" description="Helical" evidence="5">
    <location>
        <begin position="125"/>
        <end position="145"/>
    </location>
</feature>
<evidence type="ECO:0000256" key="1">
    <source>
        <dbReference type="ARBA" id="ARBA00022475"/>
    </source>
</evidence>
<dbReference type="InterPro" id="IPR003810">
    <property type="entry name" value="Mntp/YtaF"/>
</dbReference>
<evidence type="ECO:0000256" key="4">
    <source>
        <dbReference type="ARBA" id="ARBA00023136"/>
    </source>
</evidence>
<dbReference type="Proteomes" id="UP001652445">
    <property type="component" value="Unassembled WGS sequence"/>
</dbReference>
<dbReference type="PANTHER" id="PTHR35529">
    <property type="entry name" value="MANGANESE EFFLUX PUMP MNTP-RELATED"/>
    <property type="match status" value="1"/>
</dbReference>
<protein>
    <submittedName>
        <fullName evidence="6">Sporulation membrane protein YtaF</fullName>
    </submittedName>
</protein>
<feature type="transmembrane region" description="Helical" evidence="5">
    <location>
        <begin position="151"/>
        <end position="171"/>
    </location>
</feature>
<evidence type="ECO:0000256" key="5">
    <source>
        <dbReference type="SAM" id="Phobius"/>
    </source>
</evidence>
<comment type="caution">
    <text evidence="6">The sequence shown here is derived from an EMBL/GenBank/DDBJ whole genome shotgun (WGS) entry which is preliminary data.</text>
</comment>
<evidence type="ECO:0000313" key="7">
    <source>
        <dbReference type="Proteomes" id="UP001652445"/>
    </source>
</evidence>
<feature type="transmembrane region" description="Helical" evidence="5">
    <location>
        <begin position="33"/>
        <end position="53"/>
    </location>
</feature>
<dbReference type="EMBL" id="JAOQIO010000089">
    <property type="protein sequence ID" value="MCU6795004.1"/>
    <property type="molecule type" value="Genomic_DNA"/>
</dbReference>
<sequence>MHWISIIFIALASNLDNLGIGISFGIRSTRIPALSNGIIAVITMLGTYVSVTLGEYMTAYMPGFAANLLGAFMILFIGVWGIVSSRRRAQAPEPSAAGGHSLIDVIHQPATADVDLNKVISWKEALTLGLALALNNMATGFGAGATGVSPLWTTVAAGLFSIVFISCGTRIGLMAAKTWVSQYADLIGGILLILIGIYEMVA</sequence>
<organism evidence="6 7">
    <name type="scientific">Paenibacillus baimaensis</name>
    <dbReference type="NCBI Taxonomy" id="2982185"/>
    <lineage>
        <taxon>Bacteria</taxon>
        <taxon>Bacillati</taxon>
        <taxon>Bacillota</taxon>
        <taxon>Bacilli</taxon>
        <taxon>Bacillales</taxon>
        <taxon>Paenibacillaceae</taxon>
        <taxon>Paenibacillus</taxon>
    </lineage>
</organism>
<evidence type="ECO:0000313" key="6">
    <source>
        <dbReference type="EMBL" id="MCU6795004.1"/>
    </source>
</evidence>
<feature type="transmembrane region" description="Helical" evidence="5">
    <location>
        <begin position="59"/>
        <end position="83"/>
    </location>
</feature>
<keyword evidence="1" id="KW-1003">Cell membrane</keyword>
<dbReference type="Pfam" id="PF02659">
    <property type="entry name" value="Mntp"/>
    <property type="match status" value="1"/>
</dbReference>
<feature type="transmembrane region" description="Helical" evidence="5">
    <location>
        <begin position="6"/>
        <end position="26"/>
    </location>
</feature>
<keyword evidence="2 5" id="KW-0812">Transmembrane</keyword>
<accession>A0ABT2UK35</accession>
<dbReference type="RefSeq" id="WP_262686059.1">
    <property type="nucleotide sequence ID" value="NZ_JAOQIO010000089.1"/>
</dbReference>
<keyword evidence="3 5" id="KW-1133">Transmembrane helix</keyword>
<dbReference type="InterPro" id="IPR014205">
    <property type="entry name" value="Spore_YtaF"/>
</dbReference>
<proteinExistence type="predicted"/>
<name>A0ABT2UK35_9BACL</name>
<feature type="transmembrane region" description="Helical" evidence="5">
    <location>
        <begin position="183"/>
        <end position="201"/>
    </location>
</feature>
<evidence type="ECO:0000256" key="2">
    <source>
        <dbReference type="ARBA" id="ARBA00022692"/>
    </source>
</evidence>
<gene>
    <name evidence="6" type="primary">ytaF</name>
    <name evidence="6" type="ORF">OB236_23130</name>
</gene>